<dbReference type="GO" id="GO:0003677">
    <property type="term" value="F:DNA binding"/>
    <property type="evidence" value="ECO:0007669"/>
    <property type="project" value="UniProtKB-KW"/>
</dbReference>
<evidence type="ECO:0000256" key="3">
    <source>
        <dbReference type="ARBA" id="ARBA00023163"/>
    </source>
</evidence>
<sequence length="237" mass="26359">MSVDTDTAAVSSQFTVDEGRAAYTQLIAYMGQNDLGDQTRLPPERELVDILGVTRGALRKALALAESEGRIWRHVGKGTFIGSKPTILENPKSDFIRQMSPIEVIRARLTLEPALAREAALNASKADLEELSLCARRCREAKTWRKYENWDNQLHIAVAGATQNRLLVILFDHLNTVRRTVVWGRTRDDSSGPPPAHHSFNEHDAIVAAIHERDPLTAEAAMRTHIESVSGKLLRHG</sequence>
<dbReference type="PROSITE" id="PS50949">
    <property type="entry name" value="HTH_GNTR"/>
    <property type="match status" value="1"/>
</dbReference>
<reference evidence="5" key="1">
    <citation type="journal article" date="2014" name="Int. J. Syst. Evol. Microbiol.">
        <title>Complete genome sequence of Corynebacterium casei LMG S-19264T (=DSM 44701T), isolated from a smear-ripened cheese.</title>
        <authorList>
            <consortium name="US DOE Joint Genome Institute (JGI-PGF)"/>
            <person name="Walter F."/>
            <person name="Albersmeier A."/>
            <person name="Kalinowski J."/>
            <person name="Ruckert C."/>
        </authorList>
    </citation>
    <scope>NUCLEOTIDE SEQUENCE</scope>
    <source>
        <strain evidence="5">KCTC 42097</strain>
    </source>
</reference>
<comment type="caution">
    <text evidence="5">The sequence shown here is derived from an EMBL/GenBank/DDBJ whole genome shotgun (WGS) entry which is preliminary data.</text>
</comment>
<dbReference type="Pfam" id="PF00392">
    <property type="entry name" value="GntR"/>
    <property type="match status" value="1"/>
</dbReference>
<dbReference type="Gene3D" id="1.20.120.530">
    <property type="entry name" value="GntR ligand-binding domain-like"/>
    <property type="match status" value="1"/>
</dbReference>
<gene>
    <name evidence="5" type="ORF">GCM10010136_31150</name>
</gene>
<dbReference type="SMART" id="SM00895">
    <property type="entry name" value="FCD"/>
    <property type="match status" value="1"/>
</dbReference>
<evidence type="ECO:0000313" key="5">
    <source>
        <dbReference type="EMBL" id="GHC78991.1"/>
    </source>
</evidence>
<evidence type="ECO:0000256" key="2">
    <source>
        <dbReference type="ARBA" id="ARBA00023125"/>
    </source>
</evidence>
<evidence type="ECO:0000313" key="6">
    <source>
        <dbReference type="Proteomes" id="UP000641137"/>
    </source>
</evidence>
<dbReference type="InterPro" id="IPR036388">
    <property type="entry name" value="WH-like_DNA-bd_sf"/>
</dbReference>
<dbReference type="InterPro" id="IPR008920">
    <property type="entry name" value="TF_FadR/GntR_C"/>
</dbReference>
<dbReference type="SMART" id="SM00345">
    <property type="entry name" value="HTH_GNTR"/>
    <property type="match status" value="1"/>
</dbReference>
<dbReference type="PRINTS" id="PR00035">
    <property type="entry name" value="HTHGNTR"/>
</dbReference>
<keyword evidence="3" id="KW-0804">Transcription</keyword>
<dbReference type="InterPro" id="IPR000524">
    <property type="entry name" value="Tscrpt_reg_HTH_GntR"/>
</dbReference>
<protein>
    <submittedName>
        <fullName evidence="5">GntR family transcriptional regulator</fullName>
    </submittedName>
</protein>
<dbReference type="SUPFAM" id="SSF48008">
    <property type="entry name" value="GntR ligand-binding domain-like"/>
    <property type="match status" value="1"/>
</dbReference>
<evidence type="ECO:0000256" key="1">
    <source>
        <dbReference type="ARBA" id="ARBA00023015"/>
    </source>
</evidence>
<dbReference type="Gene3D" id="1.10.10.10">
    <property type="entry name" value="Winged helix-like DNA-binding domain superfamily/Winged helix DNA-binding domain"/>
    <property type="match status" value="1"/>
</dbReference>
<organism evidence="5 6">
    <name type="scientific">Limoniibacter endophyticus</name>
    <dbReference type="NCBI Taxonomy" id="1565040"/>
    <lineage>
        <taxon>Bacteria</taxon>
        <taxon>Pseudomonadati</taxon>
        <taxon>Pseudomonadota</taxon>
        <taxon>Alphaproteobacteria</taxon>
        <taxon>Hyphomicrobiales</taxon>
        <taxon>Bartonellaceae</taxon>
        <taxon>Limoniibacter</taxon>
    </lineage>
</organism>
<dbReference type="InterPro" id="IPR036390">
    <property type="entry name" value="WH_DNA-bd_sf"/>
</dbReference>
<dbReference type="InterPro" id="IPR011711">
    <property type="entry name" value="GntR_C"/>
</dbReference>
<dbReference type="Proteomes" id="UP000641137">
    <property type="component" value="Unassembled WGS sequence"/>
</dbReference>
<dbReference type="SUPFAM" id="SSF46785">
    <property type="entry name" value="Winged helix' DNA-binding domain"/>
    <property type="match status" value="1"/>
</dbReference>
<keyword evidence="2" id="KW-0238">DNA-binding</keyword>
<name>A0A8J3DR38_9HYPH</name>
<reference evidence="5" key="2">
    <citation type="submission" date="2020-09" db="EMBL/GenBank/DDBJ databases">
        <authorList>
            <person name="Sun Q."/>
            <person name="Kim S."/>
        </authorList>
    </citation>
    <scope>NUCLEOTIDE SEQUENCE</scope>
    <source>
        <strain evidence="5">KCTC 42097</strain>
    </source>
</reference>
<dbReference type="PANTHER" id="PTHR43537">
    <property type="entry name" value="TRANSCRIPTIONAL REGULATOR, GNTR FAMILY"/>
    <property type="match status" value="1"/>
</dbReference>
<feature type="domain" description="HTH gntR-type" evidence="4">
    <location>
        <begin position="16"/>
        <end position="84"/>
    </location>
</feature>
<keyword evidence="1" id="KW-0805">Transcription regulation</keyword>
<dbReference type="AlphaFoldDB" id="A0A8J3DR38"/>
<keyword evidence="6" id="KW-1185">Reference proteome</keyword>
<evidence type="ECO:0000259" key="4">
    <source>
        <dbReference type="PROSITE" id="PS50949"/>
    </source>
</evidence>
<accession>A0A8J3DR38</accession>
<dbReference type="EMBL" id="BMZO01000011">
    <property type="protein sequence ID" value="GHC78991.1"/>
    <property type="molecule type" value="Genomic_DNA"/>
</dbReference>
<dbReference type="GO" id="GO:0003700">
    <property type="term" value="F:DNA-binding transcription factor activity"/>
    <property type="evidence" value="ECO:0007669"/>
    <property type="project" value="InterPro"/>
</dbReference>
<dbReference type="RefSeq" id="WP_189492287.1">
    <property type="nucleotide sequence ID" value="NZ_BMZO01000011.1"/>
</dbReference>
<proteinExistence type="predicted"/>
<dbReference type="Pfam" id="PF07729">
    <property type="entry name" value="FCD"/>
    <property type="match status" value="1"/>
</dbReference>
<dbReference type="PANTHER" id="PTHR43537:SF5">
    <property type="entry name" value="UXU OPERON TRANSCRIPTIONAL REGULATOR"/>
    <property type="match status" value="1"/>
</dbReference>